<evidence type="ECO:0000313" key="8">
    <source>
        <dbReference type="Proteomes" id="UP000824246"/>
    </source>
</evidence>
<dbReference type="GO" id="GO:0030599">
    <property type="term" value="F:pectinesterase activity"/>
    <property type="evidence" value="ECO:0007669"/>
    <property type="project" value="UniProtKB-UniRule"/>
</dbReference>
<feature type="domain" description="Pectinesterase catalytic" evidence="6">
    <location>
        <begin position="68"/>
        <end position="354"/>
    </location>
</feature>
<dbReference type="GO" id="GO:0009279">
    <property type="term" value="C:cell outer membrane"/>
    <property type="evidence" value="ECO:0007669"/>
    <property type="project" value="TreeGrafter"/>
</dbReference>
<evidence type="ECO:0000313" key="7">
    <source>
        <dbReference type="EMBL" id="HIX44842.1"/>
    </source>
</evidence>
<dbReference type="GO" id="GO:0042545">
    <property type="term" value="P:cell wall modification"/>
    <property type="evidence" value="ECO:0007669"/>
    <property type="project" value="UniProtKB-UniRule"/>
</dbReference>
<comment type="catalytic activity">
    <reaction evidence="5">
        <text>[(1-&gt;4)-alpha-D-galacturonosyl methyl ester](n) + n H2O = [(1-&gt;4)-alpha-D-galacturonosyl](n) + n methanol + n H(+)</text>
        <dbReference type="Rhea" id="RHEA:22380"/>
        <dbReference type="Rhea" id="RHEA-COMP:14570"/>
        <dbReference type="Rhea" id="RHEA-COMP:14573"/>
        <dbReference type="ChEBI" id="CHEBI:15377"/>
        <dbReference type="ChEBI" id="CHEBI:15378"/>
        <dbReference type="ChEBI" id="CHEBI:17790"/>
        <dbReference type="ChEBI" id="CHEBI:140522"/>
        <dbReference type="ChEBI" id="CHEBI:140523"/>
        <dbReference type="EC" id="3.1.1.11"/>
    </reaction>
</comment>
<dbReference type="PANTHER" id="PTHR31321:SF57">
    <property type="entry name" value="PECTINESTERASE 53-RELATED"/>
    <property type="match status" value="1"/>
</dbReference>
<protein>
    <recommendedName>
        <fullName evidence="5">Pectinesterase</fullName>
        <ecNumber evidence="5">3.1.1.11</ecNumber>
    </recommendedName>
</protein>
<feature type="active site" evidence="4">
    <location>
        <position position="225"/>
    </location>
</feature>
<proteinExistence type="inferred from homology"/>
<dbReference type="InterPro" id="IPR036514">
    <property type="entry name" value="SGNH_hydro_sf"/>
</dbReference>
<evidence type="ECO:0000256" key="2">
    <source>
        <dbReference type="ARBA" id="ARBA00022801"/>
    </source>
</evidence>
<dbReference type="EMBL" id="DXFB01000032">
    <property type="protein sequence ID" value="HIX44842.1"/>
    <property type="molecule type" value="Genomic_DNA"/>
</dbReference>
<evidence type="ECO:0000259" key="6">
    <source>
        <dbReference type="Pfam" id="PF01095"/>
    </source>
</evidence>
<evidence type="ECO:0000256" key="5">
    <source>
        <dbReference type="RuleBase" id="RU000589"/>
    </source>
</evidence>
<comment type="pathway">
    <text evidence="5">Glycan metabolism; pectin degradation; 2-dehydro-3-deoxy-D-gluconate from pectin: step 1/5.</text>
</comment>
<dbReference type="InterPro" id="IPR000070">
    <property type="entry name" value="Pectinesterase_cat"/>
</dbReference>
<keyword evidence="2 5" id="KW-0378">Hydrolase</keyword>
<accession>A0A9D2ANW5</accession>
<dbReference type="Gene3D" id="3.40.50.1110">
    <property type="entry name" value="SGNH hydrolase"/>
    <property type="match status" value="1"/>
</dbReference>
<keyword evidence="3 5" id="KW-0063">Aspartyl esterase</keyword>
<organism evidence="7 8">
    <name type="scientific">Candidatus Barnesiella excrementipullorum</name>
    <dbReference type="NCBI Taxonomy" id="2838479"/>
    <lineage>
        <taxon>Bacteria</taxon>
        <taxon>Pseudomonadati</taxon>
        <taxon>Bacteroidota</taxon>
        <taxon>Bacteroidia</taxon>
        <taxon>Bacteroidales</taxon>
        <taxon>Barnesiellaceae</taxon>
        <taxon>Barnesiella</taxon>
    </lineage>
</organism>
<comment type="similarity">
    <text evidence="1">Belongs to the pectinesterase family.</text>
</comment>
<evidence type="ECO:0000256" key="4">
    <source>
        <dbReference type="PROSITE-ProRule" id="PRU10040"/>
    </source>
</evidence>
<dbReference type="Proteomes" id="UP000824246">
    <property type="component" value="Unassembled WGS sequence"/>
</dbReference>
<gene>
    <name evidence="7" type="ORF">H9982_01340</name>
</gene>
<dbReference type="InterPro" id="IPR033131">
    <property type="entry name" value="Pectinesterase_Asp_AS"/>
</dbReference>
<feature type="non-terminal residue" evidence="7">
    <location>
        <position position="1"/>
    </location>
</feature>
<dbReference type="SUPFAM" id="SSF51126">
    <property type="entry name" value="Pectin lyase-like"/>
    <property type="match status" value="1"/>
</dbReference>
<evidence type="ECO:0000256" key="1">
    <source>
        <dbReference type="ARBA" id="ARBA00008891"/>
    </source>
</evidence>
<reference evidence="7" key="1">
    <citation type="journal article" date="2021" name="PeerJ">
        <title>Extensive microbial diversity within the chicken gut microbiome revealed by metagenomics and culture.</title>
        <authorList>
            <person name="Gilroy R."/>
            <person name="Ravi A."/>
            <person name="Getino M."/>
            <person name="Pursley I."/>
            <person name="Horton D.L."/>
            <person name="Alikhan N.F."/>
            <person name="Baker D."/>
            <person name="Gharbi K."/>
            <person name="Hall N."/>
            <person name="Watson M."/>
            <person name="Adriaenssens E.M."/>
            <person name="Foster-Nyarko E."/>
            <person name="Jarju S."/>
            <person name="Secka A."/>
            <person name="Antonio M."/>
            <person name="Oren A."/>
            <person name="Chaudhuri R.R."/>
            <person name="La Ragione R."/>
            <person name="Hildebrand F."/>
            <person name="Pallen M.J."/>
        </authorList>
    </citation>
    <scope>NUCLEOTIDE SEQUENCE</scope>
    <source>
        <strain evidence="7">ChiHjej12B11-16260</strain>
    </source>
</reference>
<dbReference type="InterPro" id="IPR011050">
    <property type="entry name" value="Pectin_lyase_fold/virulence"/>
</dbReference>
<dbReference type="Pfam" id="PF01095">
    <property type="entry name" value="Pectinesterase"/>
    <property type="match status" value="1"/>
</dbReference>
<dbReference type="PANTHER" id="PTHR31321">
    <property type="entry name" value="ACYL-COA THIOESTER HYDROLASE YBHC-RELATED"/>
    <property type="match status" value="1"/>
</dbReference>
<dbReference type="InterPro" id="IPR012334">
    <property type="entry name" value="Pectin_lyas_fold"/>
</dbReference>
<comment type="caution">
    <text evidence="7">The sequence shown here is derived from an EMBL/GenBank/DDBJ whole genome shotgun (WGS) entry which is preliminary data.</text>
</comment>
<dbReference type="AlphaFoldDB" id="A0A9D2ANW5"/>
<name>A0A9D2ANW5_9BACT</name>
<dbReference type="Gene3D" id="2.160.20.10">
    <property type="entry name" value="Single-stranded right-handed beta-helix, Pectin lyase-like"/>
    <property type="match status" value="1"/>
</dbReference>
<dbReference type="EC" id="3.1.1.11" evidence="5"/>
<evidence type="ECO:0000256" key="3">
    <source>
        <dbReference type="ARBA" id="ARBA00023085"/>
    </source>
</evidence>
<dbReference type="PROSITE" id="PS00503">
    <property type="entry name" value="PECTINESTERASE_2"/>
    <property type="match status" value="1"/>
</dbReference>
<reference evidence="7" key="2">
    <citation type="submission" date="2021-04" db="EMBL/GenBank/DDBJ databases">
        <authorList>
            <person name="Gilroy R."/>
        </authorList>
    </citation>
    <scope>NUCLEOTIDE SEQUENCE</scope>
    <source>
        <strain evidence="7">ChiHjej12B11-16260</strain>
    </source>
</reference>
<sequence length="389" mass="43549">HEWVASLGDEKSRRYFMWVEPGQLACCPEGKKDDTHLNIQGAKAVAAIAVRELAHAVPALKPYMRHYDIVVAQDGSGDVFTIQEAIALVPDYSKGRETRILIRKGTYREKLIIPPSKQYVSLIGQDSVTISGDDYAQKKNALGEPMGTSGSATCYIYGDDFYAENITFANTAGAVGQAVAALIDSDRAIFYRCTFRGFQDTLYPYGKDRDIRQYYKECHIEGTVDFIFGWATAYFDDCTIHSIGKGYIAAPATRQGTPYGFVFNHCKLTAGEGVEKVYLGRPWREYGSAVYINCEMASHIHPDGWRVWHNKNDLDTPFMGEYGSTGEGAKGMRAKWAKIITDPGKYTVKQVLTGNDKWDAESVAGQKRENSKFETVKIKKQAPYSRFYQ</sequence>
<dbReference type="GO" id="GO:0045490">
    <property type="term" value="P:pectin catabolic process"/>
    <property type="evidence" value="ECO:0007669"/>
    <property type="project" value="UniProtKB-UniRule"/>
</dbReference>